<comment type="catalytic activity">
    <reaction evidence="1 6">
        <text>alpha,alpha-trehalose 6-phosphate + H2O = alpha,alpha-trehalose + phosphate</text>
        <dbReference type="Rhea" id="RHEA:23420"/>
        <dbReference type="ChEBI" id="CHEBI:15377"/>
        <dbReference type="ChEBI" id="CHEBI:16551"/>
        <dbReference type="ChEBI" id="CHEBI:43474"/>
        <dbReference type="ChEBI" id="CHEBI:58429"/>
        <dbReference type="EC" id="3.1.3.12"/>
    </reaction>
</comment>
<evidence type="ECO:0000256" key="2">
    <source>
        <dbReference type="ARBA" id="ARBA00005199"/>
    </source>
</evidence>
<dbReference type="PANTHER" id="PTHR43768">
    <property type="entry name" value="TREHALOSE 6-PHOSPHATE PHOSPHATASE"/>
    <property type="match status" value="1"/>
</dbReference>
<organism evidence="7 8">
    <name type="scientific">Propioniferax innocua</name>
    <dbReference type="NCBI Taxonomy" id="1753"/>
    <lineage>
        <taxon>Bacteria</taxon>
        <taxon>Bacillati</taxon>
        <taxon>Actinomycetota</taxon>
        <taxon>Actinomycetes</taxon>
        <taxon>Propionibacteriales</taxon>
        <taxon>Propionibacteriaceae</taxon>
        <taxon>Propioniferax</taxon>
    </lineage>
</organism>
<evidence type="ECO:0000256" key="1">
    <source>
        <dbReference type="ARBA" id="ARBA00000500"/>
    </source>
</evidence>
<proteinExistence type="inferred from homology"/>
<dbReference type="NCBIfam" id="TIGR00685">
    <property type="entry name" value="T6PP"/>
    <property type="match status" value="1"/>
</dbReference>
<name>A0A542ZQT1_9ACTN</name>
<dbReference type="RefSeq" id="WP_142092524.1">
    <property type="nucleotide sequence ID" value="NZ_BAAAMD010000001.1"/>
</dbReference>
<keyword evidence="4 6" id="KW-0378">Hydrolase</keyword>
<dbReference type="InterPro" id="IPR006379">
    <property type="entry name" value="HAD-SF_hydro_IIB"/>
</dbReference>
<evidence type="ECO:0000313" key="7">
    <source>
        <dbReference type="EMBL" id="TQL62718.1"/>
    </source>
</evidence>
<dbReference type="GO" id="GO:0005992">
    <property type="term" value="P:trehalose biosynthetic process"/>
    <property type="evidence" value="ECO:0007669"/>
    <property type="project" value="UniProtKB-UniPathway"/>
</dbReference>
<dbReference type="GO" id="GO:0046872">
    <property type="term" value="F:metal ion binding"/>
    <property type="evidence" value="ECO:0007669"/>
    <property type="project" value="UniProtKB-KW"/>
</dbReference>
<dbReference type="InterPro" id="IPR023214">
    <property type="entry name" value="HAD_sf"/>
</dbReference>
<reference evidence="7 8" key="1">
    <citation type="submission" date="2019-06" db="EMBL/GenBank/DDBJ databases">
        <title>Sequencing the genomes of 1000 actinobacteria strains.</title>
        <authorList>
            <person name="Klenk H.-P."/>
        </authorList>
    </citation>
    <scope>NUCLEOTIDE SEQUENCE [LARGE SCALE GENOMIC DNA]</scope>
    <source>
        <strain evidence="7 8">DSM 8251</strain>
    </source>
</reference>
<dbReference type="OrthoDB" id="9816160at2"/>
<dbReference type="InterPro" id="IPR036412">
    <property type="entry name" value="HAD-like_sf"/>
</dbReference>
<keyword evidence="6" id="KW-0460">Magnesium</keyword>
<dbReference type="UniPathway" id="UPA00299"/>
<dbReference type="AlphaFoldDB" id="A0A542ZQT1"/>
<dbReference type="Pfam" id="PF02358">
    <property type="entry name" value="Trehalose_PPase"/>
    <property type="match status" value="1"/>
</dbReference>
<dbReference type="NCBIfam" id="TIGR01484">
    <property type="entry name" value="HAD-SF-IIB"/>
    <property type="match status" value="1"/>
</dbReference>
<evidence type="ECO:0000256" key="4">
    <source>
        <dbReference type="ARBA" id="ARBA00022801"/>
    </source>
</evidence>
<dbReference type="Proteomes" id="UP000316196">
    <property type="component" value="Unassembled WGS sequence"/>
</dbReference>
<keyword evidence="8" id="KW-1185">Reference proteome</keyword>
<gene>
    <name evidence="7" type="ORF">FB460_0505</name>
</gene>
<dbReference type="Gene3D" id="3.40.50.1000">
    <property type="entry name" value="HAD superfamily/HAD-like"/>
    <property type="match status" value="1"/>
</dbReference>
<dbReference type="EC" id="3.1.3.12" evidence="6"/>
<dbReference type="InterPro" id="IPR044651">
    <property type="entry name" value="OTSB-like"/>
</dbReference>
<evidence type="ECO:0000256" key="5">
    <source>
        <dbReference type="ARBA" id="ARBA00024179"/>
    </source>
</evidence>
<comment type="caution">
    <text evidence="7">The sequence shown here is derived from an EMBL/GenBank/DDBJ whole genome shotgun (WGS) entry which is preliminary data.</text>
</comment>
<evidence type="ECO:0000256" key="3">
    <source>
        <dbReference type="ARBA" id="ARBA00008770"/>
    </source>
</evidence>
<dbReference type="Gene3D" id="3.30.70.1020">
    <property type="entry name" value="Trehalose-6-phosphate phosphatase related protein, domain 2"/>
    <property type="match status" value="1"/>
</dbReference>
<protein>
    <recommendedName>
        <fullName evidence="6">Trehalose 6-phosphate phosphatase</fullName>
        <ecNumber evidence="6">3.1.3.12</ecNumber>
    </recommendedName>
</protein>
<comment type="cofactor">
    <cofactor evidence="6">
        <name>Mg(2+)</name>
        <dbReference type="ChEBI" id="CHEBI:18420"/>
    </cofactor>
</comment>
<comment type="similarity">
    <text evidence="3 6">Belongs to the trehalose phosphatase family.</text>
</comment>
<dbReference type="PANTHER" id="PTHR43768:SF3">
    <property type="entry name" value="TREHALOSE 6-PHOSPHATE PHOSPHATASE"/>
    <property type="match status" value="1"/>
</dbReference>
<dbReference type="EMBL" id="VFOR01000001">
    <property type="protein sequence ID" value="TQL62718.1"/>
    <property type="molecule type" value="Genomic_DNA"/>
</dbReference>
<accession>A0A542ZQT1</accession>
<dbReference type="GO" id="GO:0004805">
    <property type="term" value="F:trehalose-phosphatase activity"/>
    <property type="evidence" value="ECO:0007669"/>
    <property type="project" value="UniProtKB-EC"/>
</dbReference>
<evidence type="ECO:0000256" key="6">
    <source>
        <dbReference type="RuleBase" id="RU361117"/>
    </source>
</evidence>
<dbReference type="InterPro" id="IPR003337">
    <property type="entry name" value="Trehalose_PPase"/>
</dbReference>
<comment type="function">
    <text evidence="5 6">Removes the phosphate from trehalose 6-phosphate to produce free trehalose.</text>
</comment>
<dbReference type="SUPFAM" id="SSF56784">
    <property type="entry name" value="HAD-like"/>
    <property type="match status" value="1"/>
</dbReference>
<keyword evidence="6" id="KW-0479">Metal-binding</keyword>
<sequence length="282" mass="29320">MSLFDDLAGPAREALDRFLADPSRALVATDFDGTISPLVDDPEAAGADPRAVAGLAALAEAGAHVAIITGRPVHTAVRLGRFGEHPALKRLVVLGQYGVERWDAATGQFDLPEDPPAVREFAVKLPQLLADAGWPDLHVEDKGRAVGVHTRRASDPAAAMEAIRGPVAELAELLGLRLEPGHNILEVRARGVDKGDALRALVAENAAETVVFCGDDLGDLPAFEAVRSLRSAETGGEPGVAGFSVAVAADADHPVVEKADLVVPDVPAVADLFTALAAKVSE</sequence>
<comment type="pathway">
    <text evidence="2 6">Glycan biosynthesis; trehalose biosynthesis.</text>
</comment>
<evidence type="ECO:0000313" key="8">
    <source>
        <dbReference type="Proteomes" id="UP000316196"/>
    </source>
</evidence>